<dbReference type="AlphaFoldDB" id="A0A812KVU1"/>
<protein>
    <submittedName>
        <fullName evidence="1">Uncharacterized protein</fullName>
    </submittedName>
</protein>
<dbReference type="Proteomes" id="UP000649617">
    <property type="component" value="Unassembled WGS sequence"/>
</dbReference>
<dbReference type="EMBL" id="CAJNIZ010004565">
    <property type="protein sequence ID" value="CAE7233929.1"/>
    <property type="molecule type" value="Genomic_DNA"/>
</dbReference>
<reference evidence="1" key="1">
    <citation type="submission" date="2021-02" db="EMBL/GenBank/DDBJ databases">
        <authorList>
            <person name="Dougan E. K."/>
            <person name="Rhodes N."/>
            <person name="Thang M."/>
            <person name="Chan C."/>
        </authorList>
    </citation>
    <scope>NUCLEOTIDE SEQUENCE</scope>
</reference>
<evidence type="ECO:0000313" key="2">
    <source>
        <dbReference type="Proteomes" id="UP000649617"/>
    </source>
</evidence>
<comment type="caution">
    <text evidence="1">The sequence shown here is derived from an EMBL/GenBank/DDBJ whole genome shotgun (WGS) entry which is preliminary data.</text>
</comment>
<evidence type="ECO:0000313" key="1">
    <source>
        <dbReference type="EMBL" id="CAE7233929.1"/>
    </source>
</evidence>
<feature type="non-terminal residue" evidence="1">
    <location>
        <position position="213"/>
    </location>
</feature>
<name>A0A812KVU1_SYMPI</name>
<sequence length="213" mass="23327">VFAAKDLGGHVRPCMDVMGVLAHGHVAALALSHPYVTKGSSFCTELILNVLKRKTFLQIGCKGNHLQGVGGPGAPHVFSFDRVGDLGIPRDQIDTRFWDGLGAPPHPSDVVLRTKQNMSLPDTEYSQPVLYLPHCVAQELVSERSVPEGGAGATRLWQSGLTFPCLIDLCQFSKKSAPEMIKLQRDGQNWPTFCVPSLFLFVSWRFQAVGSWV</sequence>
<accession>A0A812KVU1</accession>
<keyword evidence="2" id="KW-1185">Reference proteome</keyword>
<organism evidence="1 2">
    <name type="scientific">Symbiodinium pilosum</name>
    <name type="common">Dinoflagellate</name>
    <dbReference type="NCBI Taxonomy" id="2952"/>
    <lineage>
        <taxon>Eukaryota</taxon>
        <taxon>Sar</taxon>
        <taxon>Alveolata</taxon>
        <taxon>Dinophyceae</taxon>
        <taxon>Suessiales</taxon>
        <taxon>Symbiodiniaceae</taxon>
        <taxon>Symbiodinium</taxon>
    </lineage>
</organism>
<proteinExistence type="predicted"/>
<gene>
    <name evidence="1" type="ORF">SPIL2461_LOCUS3699</name>
</gene>